<dbReference type="GO" id="GO:0051607">
    <property type="term" value="P:defense response to virus"/>
    <property type="evidence" value="ECO:0007669"/>
    <property type="project" value="UniProtKB-KW"/>
</dbReference>
<dbReference type="CDD" id="cd09726">
    <property type="entry name" value="RAMP_I_III"/>
    <property type="match status" value="1"/>
</dbReference>
<dbReference type="InterPro" id="IPR052216">
    <property type="entry name" value="CRISPR_Csm3_endoribonuclease"/>
</dbReference>
<comment type="caution">
    <text evidence="3">The sequence shown here is derived from an EMBL/GenBank/DDBJ whole genome shotgun (WGS) entry which is preliminary data.</text>
</comment>
<evidence type="ECO:0000259" key="2">
    <source>
        <dbReference type="Pfam" id="PF03787"/>
    </source>
</evidence>
<dbReference type="Pfam" id="PF03787">
    <property type="entry name" value="RAMPs"/>
    <property type="match status" value="1"/>
</dbReference>
<feature type="domain" description="CRISPR type III-associated protein" evidence="2">
    <location>
        <begin position="7"/>
        <end position="199"/>
    </location>
</feature>
<dbReference type="PANTHER" id="PTHR35579:SF3">
    <property type="entry name" value="CRISPR SYSTEM CMS ENDORIBONUCLEASE CSM3"/>
    <property type="match status" value="1"/>
</dbReference>
<accession>A0A844GUQ6</accession>
<evidence type="ECO:0000313" key="4">
    <source>
        <dbReference type="Proteomes" id="UP000437131"/>
    </source>
</evidence>
<gene>
    <name evidence="3" type="ORF">GGC33_03385</name>
</gene>
<dbReference type="Proteomes" id="UP000437131">
    <property type="component" value="Unassembled WGS sequence"/>
</dbReference>
<dbReference type="AlphaFoldDB" id="A0A844GUQ6"/>
<protein>
    <recommendedName>
        <fullName evidence="2">CRISPR type III-associated protein domain-containing protein</fullName>
    </recommendedName>
</protein>
<sequence length="774" mass="87625">MLFTMRVTMLSDWHIGLGQSKGDVDAIVQRDRDGLPYIPGKTLTGILRDSCELAALGLDNGNEKGVWSQWVDFLFGTQPALEEGAIESSPQPAIISLRSAHFPDSLKNALSVNTKVKDAIAFIKPGISIDNDTGCAKTDFLRFEEMIRKGAILDAKDCQINYPADISDDDKKRVEALLLAGAKLTERIGGKRRRGAGKCQINFLKLKNEKYIDYLSQTPPSPPAYQEINPSIASNHPEIKQSDWYILPLEIIAKSPIIINSRTIGNVVETLDYIPSKYILRNLHRKLGQWLNVSQAISEESLVITNATVSSHNQPSRPVPFCLFADKLKGGLDKGNVYNRLVEDNPESVQLKGIRGGYVGEMNNNHLPIYRKVAINVYTHNTIEDDLQRPSSDVGGVYSYSAIAPKTTFRAEIRLKSDLFNHLNKQKKQWWKNLEGSYSIGQSKKDDYGTIKVTIAQQPQLHQGKIQLDNNALSVWLLSDLLLRDERLNPTSDLKILKTELEKVLGVKLKERQKEDLNSVMVRQRRTESWQVRWGLSRPSLVGIQAGSCIVYEVTEGELDINQLSQIQMSGIGERRVEGYGQMCFNDPLLTMELSKLTPSVTEVDTSNDNVNVNLIKNNDSSFEYARIIEREAWREAIQQQALDLASDRQTRKQYLGLEIQGEESKPPMTQLGALRSVVSKLQSQNDKQQVTNWIKALESVPNRKEKWVGDSLKLIRSLINDERKIWEYLHLPKDLNITHNAETELKMQLWAEAIRTFIDAMIRAHKRDWEKTQ</sequence>
<organism evidence="3 4">
    <name type="scientific">Cyanobacterium aponinum 0216</name>
    <dbReference type="NCBI Taxonomy" id="2676140"/>
    <lineage>
        <taxon>Bacteria</taxon>
        <taxon>Bacillati</taxon>
        <taxon>Cyanobacteriota</taxon>
        <taxon>Cyanophyceae</taxon>
        <taxon>Oscillatoriophycideae</taxon>
        <taxon>Chroococcales</taxon>
        <taxon>Geminocystaceae</taxon>
        <taxon>Cyanobacterium</taxon>
    </lineage>
</organism>
<evidence type="ECO:0000256" key="1">
    <source>
        <dbReference type="ARBA" id="ARBA00023118"/>
    </source>
</evidence>
<dbReference type="RefSeq" id="WP_155082816.1">
    <property type="nucleotide sequence ID" value="NZ_WMIA01000002.1"/>
</dbReference>
<name>A0A844GUQ6_9CHRO</name>
<dbReference type="EMBL" id="WMIA01000002">
    <property type="protein sequence ID" value="MTF37965.1"/>
    <property type="molecule type" value="Genomic_DNA"/>
</dbReference>
<keyword evidence="1" id="KW-0051">Antiviral defense</keyword>
<reference evidence="3 4" key="1">
    <citation type="submission" date="2019-11" db="EMBL/GenBank/DDBJ databases">
        <title>Isolation of a new High Light Tolerant Cyanobacteria.</title>
        <authorList>
            <person name="Dobson Z."/>
            <person name="Vaughn N."/>
            <person name="Vaughn M."/>
            <person name="Fromme P."/>
            <person name="Mazor Y."/>
        </authorList>
    </citation>
    <scope>NUCLEOTIDE SEQUENCE [LARGE SCALE GENOMIC DNA]</scope>
    <source>
        <strain evidence="3 4">0216</strain>
    </source>
</reference>
<dbReference type="InterPro" id="IPR005537">
    <property type="entry name" value="RAMP_III_fam"/>
</dbReference>
<dbReference type="PANTHER" id="PTHR35579">
    <property type="entry name" value="CRISPR SYSTEM CMS ENDORIBONUCLEASE CSM3"/>
    <property type="match status" value="1"/>
</dbReference>
<proteinExistence type="predicted"/>
<evidence type="ECO:0000313" key="3">
    <source>
        <dbReference type="EMBL" id="MTF37965.1"/>
    </source>
</evidence>